<keyword evidence="3" id="KW-1185">Reference proteome</keyword>
<dbReference type="AlphaFoldDB" id="A0A0M2SZ39"/>
<sequence length="322" mass="37604">MIIKYRVKPLKIRINEAILRRIPPWDPRINKITQDLAKRKAGLRGEEEVDYFLSLLPDKEFFIFQDIRLQHKGLIFQIDHLLLSPYLVLPLFVKNFSGEIVFNSGFSQVIRILNEQEEGFEDPILQAKRHQYLLSGWMKEHRLPLAPIAFLVSFGKSTTILKNPSHSREVYDKVCLPGNLIFKIDKLKKQYPKEVLCTKDLNKWTRTLLKHHIPETPSYTAHNIPQTDYITGVQCPLCLKYHMYRIPGFWKCPACGHTSKDAHYAAINDYFLLFSPTASNRQLQEFLHLPNQKLVSKLVTAMNLPHTGFRKDRIYCPKSYNT</sequence>
<dbReference type="Proteomes" id="UP000034166">
    <property type="component" value="Unassembled WGS sequence"/>
</dbReference>
<evidence type="ECO:0000259" key="1">
    <source>
        <dbReference type="PROSITE" id="PS50965"/>
    </source>
</evidence>
<organism evidence="2 3">
    <name type="scientific">Mesobacillus campisalis</name>
    <dbReference type="NCBI Taxonomy" id="1408103"/>
    <lineage>
        <taxon>Bacteria</taxon>
        <taxon>Bacillati</taxon>
        <taxon>Bacillota</taxon>
        <taxon>Bacilli</taxon>
        <taxon>Bacillales</taxon>
        <taxon>Bacillaceae</taxon>
        <taxon>Mesobacillus</taxon>
    </lineage>
</organism>
<name>A0A0M2SZ39_9BACI</name>
<dbReference type="PATRIC" id="fig|1408103.3.peg.945"/>
<protein>
    <recommendedName>
        <fullName evidence="1">NERD domain-containing protein</fullName>
    </recommendedName>
</protein>
<evidence type="ECO:0000313" key="2">
    <source>
        <dbReference type="EMBL" id="KKK39428.1"/>
    </source>
</evidence>
<dbReference type="EMBL" id="LAYY01000003">
    <property type="protein sequence ID" value="KKK39428.1"/>
    <property type="molecule type" value="Genomic_DNA"/>
</dbReference>
<reference evidence="2 3" key="1">
    <citation type="submission" date="2015-04" db="EMBL/GenBank/DDBJ databases">
        <title>Taxonomic description and genome sequence of Bacillus campisalis sp. nov., a novel member of the genus Bacillus isolated from solar saltern.</title>
        <authorList>
            <person name="Mathan Kumar R."/>
            <person name="Kaur G."/>
            <person name="Kumar A."/>
            <person name="Singh N.K."/>
            <person name="Kaur N."/>
            <person name="Kumar N."/>
            <person name="Mayilraj S."/>
        </authorList>
    </citation>
    <scope>NUCLEOTIDE SEQUENCE [LARGE SCALE GENOMIC DNA]</scope>
    <source>
        <strain evidence="2 3">SA2-6</strain>
    </source>
</reference>
<evidence type="ECO:0000313" key="3">
    <source>
        <dbReference type="Proteomes" id="UP000034166"/>
    </source>
</evidence>
<dbReference type="RefSeq" id="WP_046522463.1">
    <property type="nucleotide sequence ID" value="NZ_LAYY01000003.1"/>
</dbReference>
<dbReference type="Pfam" id="PF08378">
    <property type="entry name" value="NERD"/>
    <property type="match status" value="1"/>
</dbReference>
<comment type="caution">
    <text evidence="2">The sequence shown here is derived from an EMBL/GenBank/DDBJ whole genome shotgun (WGS) entry which is preliminary data.</text>
</comment>
<accession>A0A0M2SZ39</accession>
<gene>
    <name evidence="2" type="ORF">WQ57_04190</name>
</gene>
<dbReference type="InterPro" id="IPR011528">
    <property type="entry name" value="NERD"/>
</dbReference>
<dbReference type="PROSITE" id="PS50965">
    <property type="entry name" value="NERD"/>
    <property type="match status" value="1"/>
</dbReference>
<proteinExistence type="predicted"/>
<feature type="domain" description="NERD" evidence="1">
    <location>
        <begin position="41"/>
        <end position="157"/>
    </location>
</feature>